<accession>D1BJU9</accession>
<sequence>MTADRSHQVPPTPPPATVQHRTASTLLGLVVPLGVLATATAVASSWRDDLPAPVAIHWGSAGADGFSSLTTLLVSTAAITAAFVVALWALAFWRGHARPVRQLSAGLSVGTATLVAGMTVGTLAPQRGLTDAADAGGIGWAIALAMVVSALLGLAAAALTPRSEPAPGADDPRPDAPRIALAEGERAAWVRRTSSSTGVLVLGTATALVTVAVVVGSSWWMLVVPASLVLLMAAMFSWVVTVDSTGLTVRSSLGIPRRHLPVGEIVDATVDTVSPLRDFGGYGWRTSTDGRTGVVIRAGETLEVRSTGERRFVVTVDDAGTAAALLNSFADRARKTPAG</sequence>
<dbReference type="AlphaFoldDB" id="D1BJU9"/>
<dbReference type="RefSeq" id="WP_012867427.1">
    <property type="nucleotide sequence ID" value="NC_013521.1"/>
</dbReference>
<dbReference type="OrthoDB" id="3178004at2"/>
<dbReference type="eggNOG" id="ENOG5033VBA">
    <property type="taxonomic scope" value="Bacteria"/>
</dbReference>
<keyword evidence="1" id="KW-0812">Transmembrane</keyword>
<feature type="transmembrane region" description="Helical" evidence="1">
    <location>
        <begin position="66"/>
        <end position="93"/>
    </location>
</feature>
<feature type="transmembrane region" description="Helical" evidence="1">
    <location>
        <begin position="105"/>
        <end position="125"/>
    </location>
</feature>
<gene>
    <name evidence="2" type="ordered locus">Sked_24460</name>
</gene>
<evidence type="ECO:0000313" key="3">
    <source>
        <dbReference type="Proteomes" id="UP000000322"/>
    </source>
</evidence>
<name>D1BJU9_SANKS</name>
<evidence type="ECO:0000256" key="1">
    <source>
        <dbReference type="SAM" id="Phobius"/>
    </source>
</evidence>
<keyword evidence="1" id="KW-0472">Membrane</keyword>
<dbReference type="STRING" id="446469.Sked_24460"/>
<feature type="transmembrane region" description="Helical" evidence="1">
    <location>
        <begin position="228"/>
        <end position="249"/>
    </location>
</feature>
<dbReference type="Proteomes" id="UP000000322">
    <property type="component" value="Chromosome"/>
</dbReference>
<dbReference type="KEGG" id="ske:Sked_24460"/>
<proteinExistence type="predicted"/>
<protein>
    <recommendedName>
        <fullName evidence="4">DUF1648 domain-containing protein</fullName>
    </recommendedName>
</protein>
<dbReference type="EMBL" id="CP001819">
    <property type="protein sequence ID" value="ACZ22358.1"/>
    <property type="molecule type" value="Genomic_DNA"/>
</dbReference>
<organism evidence="2 3">
    <name type="scientific">Sanguibacter keddieii (strain ATCC 51767 / DSM 10542 / NCFB 3025 / ST-74)</name>
    <dbReference type="NCBI Taxonomy" id="446469"/>
    <lineage>
        <taxon>Bacteria</taxon>
        <taxon>Bacillati</taxon>
        <taxon>Actinomycetota</taxon>
        <taxon>Actinomycetes</taxon>
        <taxon>Micrococcales</taxon>
        <taxon>Sanguibacteraceae</taxon>
        <taxon>Sanguibacter</taxon>
    </lineage>
</organism>
<keyword evidence="1" id="KW-1133">Transmembrane helix</keyword>
<reference evidence="2 3" key="1">
    <citation type="journal article" date="2009" name="Stand. Genomic Sci.">
        <title>Complete genome sequence of Sanguibacter keddieii type strain (ST-74).</title>
        <authorList>
            <person name="Ivanova N."/>
            <person name="Sikorski J."/>
            <person name="Sims D."/>
            <person name="Brettin T."/>
            <person name="Detter J.C."/>
            <person name="Han C."/>
            <person name="Lapidus A."/>
            <person name="Copeland A."/>
            <person name="Glavina Del Rio T."/>
            <person name="Nolan M."/>
            <person name="Chen F."/>
            <person name="Lucas S."/>
            <person name="Tice H."/>
            <person name="Cheng J.F."/>
            <person name="Bruce D."/>
            <person name="Goodwin L."/>
            <person name="Pitluck S."/>
            <person name="Pati A."/>
            <person name="Mavromatis K."/>
            <person name="Chen A."/>
            <person name="Palaniappan K."/>
            <person name="D'haeseleer P."/>
            <person name="Chain P."/>
            <person name="Bristow J."/>
            <person name="Eisen J.A."/>
            <person name="Markowitz V."/>
            <person name="Hugenholtz P."/>
            <person name="Goker M."/>
            <person name="Pukall R."/>
            <person name="Klenk H.P."/>
            <person name="Kyrpides N.C."/>
        </authorList>
    </citation>
    <scope>NUCLEOTIDE SEQUENCE [LARGE SCALE GENOMIC DNA]</scope>
    <source>
        <strain evidence="3">ATCC 51767 / DSM 10542 / NCFB 3025 / ST-74</strain>
    </source>
</reference>
<feature type="transmembrane region" description="Helical" evidence="1">
    <location>
        <begin position="199"/>
        <end position="222"/>
    </location>
</feature>
<evidence type="ECO:0008006" key="4">
    <source>
        <dbReference type="Google" id="ProtNLM"/>
    </source>
</evidence>
<feature type="transmembrane region" description="Helical" evidence="1">
    <location>
        <begin position="137"/>
        <end position="159"/>
    </location>
</feature>
<feature type="transmembrane region" description="Helical" evidence="1">
    <location>
        <begin position="26"/>
        <end position="46"/>
    </location>
</feature>
<keyword evidence="3" id="KW-1185">Reference proteome</keyword>
<evidence type="ECO:0000313" key="2">
    <source>
        <dbReference type="EMBL" id="ACZ22358.1"/>
    </source>
</evidence>
<dbReference type="HOGENOM" id="CLU_054762_1_0_11"/>